<protein>
    <submittedName>
        <fullName evidence="1">Uncharacterized protein</fullName>
    </submittedName>
</protein>
<reference evidence="1" key="1">
    <citation type="journal article" date="2015" name="Nature">
        <title>Complex archaea that bridge the gap between prokaryotes and eukaryotes.</title>
        <authorList>
            <person name="Spang A."/>
            <person name="Saw J.H."/>
            <person name="Jorgensen S.L."/>
            <person name="Zaremba-Niedzwiedzka K."/>
            <person name="Martijn J."/>
            <person name="Lind A.E."/>
            <person name="van Eijk R."/>
            <person name="Schleper C."/>
            <person name="Guy L."/>
            <person name="Ettema T.J."/>
        </authorList>
    </citation>
    <scope>NUCLEOTIDE SEQUENCE</scope>
</reference>
<dbReference type="AlphaFoldDB" id="A0A0F9EY52"/>
<accession>A0A0F9EY52</accession>
<comment type="caution">
    <text evidence="1">The sequence shown here is derived from an EMBL/GenBank/DDBJ whole genome shotgun (WGS) entry which is preliminary data.</text>
</comment>
<evidence type="ECO:0000313" key="1">
    <source>
        <dbReference type="EMBL" id="KKL79033.1"/>
    </source>
</evidence>
<name>A0A0F9EY52_9ZZZZ</name>
<gene>
    <name evidence="1" type="ORF">LCGC14_2018920</name>
</gene>
<organism evidence="1">
    <name type="scientific">marine sediment metagenome</name>
    <dbReference type="NCBI Taxonomy" id="412755"/>
    <lineage>
        <taxon>unclassified sequences</taxon>
        <taxon>metagenomes</taxon>
        <taxon>ecological metagenomes</taxon>
    </lineage>
</organism>
<proteinExistence type="predicted"/>
<sequence>LNNWQACLEVATEIHHSNAPDSLERIMAMKLAVRLE</sequence>
<feature type="non-terminal residue" evidence="1">
    <location>
        <position position="1"/>
    </location>
</feature>
<dbReference type="EMBL" id="LAZR01023285">
    <property type="protein sequence ID" value="KKL79033.1"/>
    <property type="molecule type" value="Genomic_DNA"/>
</dbReference>